<reference evidence="1" key="1">
    <citation type="journal article" date="2017" name="Gigascience">
        <title>The first near-complete assembly of the hexaploid bread wheat genome, Triticum aestivum.</title>
        <authorList>
            <person name="Zimin A.V."/>
            <person name="Puiu D."/>
            <person name="Hall R."/>
            <person name="Kingan S."/>
            <person name="Clavijo B.J."/>
            <person name="Salzberg S.L."/>
        </authorList>
    </citation>
    <scope>NUCLEOTIDE SEQUENCE</scope>
    <source>
        <tissue evidence="1">Leaf</tissue>
    </source>
</reference>
<dbReference type="AlphaFoldDB" id="A0A9R1J882"/>
<feature type="non-terminal residue" evidence="1">
    <location>
        <position position="36"/>
    </location>
</feature>
<name>A0A9R1J882_WHEAT</name>
<protein>
    <submittedName>
        <fullName evidence="1">Uncharacterized protein</fullName>
    </submittedName>
</protein>
<feature type="non-terminal residue" evidence="1">
    <location>
        <position position="1"/>
    </location>
</feature>
<dbReference type="Proteomes" id="UP000815260">
    <property type="component" value="Chromosome 2B"/>
</dbReference>
<sequence length="36" mass="4324">LLCLIHTYIVRWHNLSPRRTFALGFVLCLPFDHKQD</sequence>
<reference evidence="1" key="2">
    <citation type="submission" date="2020-03" db="EMBL/GenBank/DDBJ databases">
        <title>The second near-complete assembly of the hexaploid bread wheat (Triticum aestivum) genome.</title>
        <authorList>
            <person name="Zimin A.V."/>
            <person name="Puiu D."/>
            <person name="Shumante A."/>
            <person name="Alonge M."/>
            <person name="Salzberg S.L."/>
        </authorList>
    </citation>
    <scope>NUCLEOTIDE SEQUENCE</scope>
    <source>
        <tissue evidence="1">Leaf</tissue>
    </source>
</reference>
<evidence type="ECO:0000313" key="1">
    <source>
        <dbReference type="EMBL" id="KAF7007940.1"/>
    </source>
</evidence>
<dbReference type="EMBL" id="CM022215">
    <property type="protein sequence ID" value="KAF7007940.1"/>
    <property type="molecule type" value="Genomic_DNA"/>
</dbReference>
<accession>A0A9R1J882</accession>
<organism evidence="1">
    <name type="scientific">Triticum aestivum</name>
    <name type="common">Wheat</name>
    <dbReference type="NCBI Taxonomy" id="4565"/>
    <lineage>
        <taxon>Eukaryota</taxon>
        <taxon>Viridiplantae</taxon>
        <taxon>Streptophyta</taxon>
        <taxon>Embryophyta</taxon>
        <taxon>Tracheophyta</taxon>
        <taxon>Spermatophyta</taxon>
        <taxon>Magnoliopsida</taxon>
        <taxon>Liliopsida</taxon>
        <taxon>Poales</taxon>
        <taxon>Poaceae</taxon>
        <taxon>BOP clade</taxon>
        <taxon>Pooideae</taxon>
        <taxon>Triticodae</taxon>
        <taxon>Triticeae</taxon>
        <taxon>Triticinae</taxon>
        <taxon>Triticum</taxon>
    </lineage>
</organism>
<comment type="caution">
    <text evidence="1">The sequence shown here is derived from an EMBL/GenBank/DDBJ whole genome shotgun (WGS) entry which is preliminary data.</text>
</comment>
<gene>
    <name evidence="1" type="ORF">CFC21_022821</name>
</gene>
<proteinExistence type="predicted"/>